<name>A0A183UYM5_TOXCA</name>
<keyword evidence="2" id="KW-1185">Reference proteome</keyword>
<evidence type="ECO:0000313" key="1">
    <source>
        <dbReference type="EMBL" id="VDM44916.1"/>
    </source>
</evidence>
<evidence type="ECO:0000313" key="3">
    <source>
        <dbReference type="WBParaSite" id="TCNE_0001359501-mRNA-1"/>
    </source>
</evidence>
<dbReference type="AlphaFoldDB" id="A0A183UYM5"/>
<sequence length="116" mass="13289">MQAGTTIWGFYNVTNASLYTVQEQRQILEMFDREHNKSSILYPWSESSRFWRISQEDTCHPHYLSNRIPTGRKVSGREDRLASVVLGCHLSAQGFGTRSSPKLIGHAKHELGGLYY</sequence>
<reference evidence="1 2" key="2">
    <citation type="submission" date="2018-11" db="EMBL/GenBank/DDBJ databases">
        <authorList>
            <consortium name="Pathogen Informatics"/>
        </authorList>
    </citation>
    <scope>NUCLEOTIDE SEQUENCE [LARGE SCALE GENOMIC DNA]</scope>
</reference>
<evidence type="ECO:0000313" key="2">
    <source>
        <dbReference type="Proteomes" id="UP000050794"/>
    </source>
</evidence>
<dbReference type="EMBL" id="UYWY01021800">
    <property type="protein sequence ID" value="VDM44916.1"/>
    <property type="molecule type" value="Genomic_DNA"/>
</dbReference>
<reference evidence="3" key="1">
    <citation type="submission" date="2016-06" db="UniProtKB">
        <authorList>
            <consortium name="WormBaseParasite"/>
        </authorList>
    </citation>
    <scope>IDENTIFICATION</scope>
</reference>
<accession>A0A183UYM5</accession>
<organism evidence="2 3">
    <name type="scientific">Toxocara canis</name>
    <name type="common">Canine roundworm</name>
    <dbReference type="NCBI Taxonomy" id="6265"/>
    <lineage>
        <taxon>Eukaryota</taxon>
        <taxon>Metazoa</taxon>
        <taxon>Ecdysozoa</taxon>
        <taxon>Nematoda</taxon>
        <taxon>Chromadorea</taxon>
        <taxon>Rhabditida</taxon>
        <taxon>Spirurina</taxon>
        <taxon>Ascaridomorpha</taxon>
        <taxon>Ascaridoidea</taxon>
        <taxon>Toxocaridae</taxon>
        <taxon>Toxocara</taxon>
    </lineage>
</organism>
<dbReference type="WBParaSite" id="TCNE_0001359501-mRNA-1">
    <property type="protein sequence ID" value="TCNE_0001359501-mRNA-1"/>
    <property type="gene ID" value="TCNE_0001359501"/>
</dbReference>
<proteinExistence type="predicted"/>
<protein>
    <submittedName>
        <fullName evidence="3">dTDP-4-dehydrorhamnose reductase</fullName>
    </submittedName>
</protein>
<dbReference type="Proteomes" id="UP000050794">
    <property type="component" value="Unassembled WGS sequence"/>
</dbReference>
<gene>
    <name evidence="1" type="ORF">TCNE_LOCUS13595</name>
</gene>